<keyword evidence="8 10" id="KW-1133">Transmembrane helix</keyword>
<accession>A0AAN1WI34</accession>
<dbReference type="Pfam" id="PF03116">
    <property type="entry name" value="NQR2_RnfD_RnfE"/>
    <property type="match status" value="1"/>
</dbReference>
<comment type="function">
    <text evidence="10">Part of a membrane-bound complex that couples electron transfer with translocation of ions across the membrane.</text>
</comment>
<comment type="subcellular location">
    <subcellularLocation>
        <location evidence="10">Cell inner membrane</location>
        <topology evidence="10">Multi-pass membrane protein</topology>
    </subcellularLocation>
</comment>
<dbReference type="NCBIfam" id="TIGR01946">
    <property type="entry name" value="rnfD"/>
    <property type="match status" value="1"/>
</dbReference>
<gene>
    <name evidence="10" type="primary">rnfD</name>
    <name evidence="11" type="ORF">MARGE09_P2192</name>
</gene>
<comment type="subunit">
    <text evidence="10">The complex is composed of six subunits: RnfA, RnfB, RnfC, RnfD, RnfE and RnfG.</text>
</comment>
<dbReference type="HAMAP" id="MF_00462">
    <property type="entry name" value="RsxD_RnfD"/>
    <property type="match status" value="1"/>
</dbReference>
<dbReference type="PANTHER" id="PTHR30578:SF0">
    <property type="entry name" value="ION-TRANSLOCATING OXIDOREDUCTASE COMPLEX SUBUNIT D"/>
    <property type="match status" value="1"/>
</dbReference>
<reference evidence="11 12" key="1">
    <citation type="journal article" date="2022" name="IScience">
        <title>An ultrasensitive nanofiber-based assay for enzymatic hydrolysis and deep-sea microbial degradation of cellulose.</title>
        <authorList>
            <person name="Tsudome M."/>
            <person name="Tachioka M."/>
            <person name="Miyazaki M."/>
            <person name="Uchimura K."/>
            <person name="Tsuda M."/>
            <person name="Takaki Y."/>
            <person name="Deguchi S."/>
        </authorList>
    </citation>
    <scope>NUCLEOTIDE SEQUENCE [LARGE SCALE GENOMIC DNA]</scope>
    <source>
        <strain evidence="11 12">GE09</strain>
    </source>
</reference>
<feature type="transmembrane region" description="Helical" evidence="10">
    <location>
        <begin position="271"/>
        <end position="288"/>
    </location>
</feature>
<comment type="similarity">
    <text evidence="10">Belongs to the NqrB/RnfD family.</text>
</comment>
<feature type="transmembrane region" description="Helical" evidence="10">
    <location>
        <begin position="212"/>
        <end position="230"/>
    </location>
</feature>
<keyword evidence="1 10" id="KW-0813">Transport</keyword>
<evidence type="ECO:0000256" key="7">
    <source>
        <dbReference type="ARBA" id="ARBA00022982"/>
    </source>
</evidence>
<dbReference type="GO" id="GO:0005886">
    <property type="term" value="C:plasma membrane"/>
    <property type="evidence" value="ECO:0007669"/>
    <property type="project" value="UniProtKB-SubCell"/>
</dbReference>
<feature type="modified residue" description="FMN phosphoryl threonine" evidence="10">
    <location>
        <position position="157"/>
    </location>
</feature>
<dbReference type="EC" id="7.-.-.-" evidence="10"/>
<keyword evidence="6 10" id="KW-1278">Translocase</keyword>
<evidence type="ECO:0000256" key="10">
    <source>
        <dbReference type="HAMAP-Rule" id="MF_00462"/>
    </source>
</evidence>
<feature type="transmembrane region" description="Helical" evidence="10">
    <location>
        <begin position="242"/>
        <end position="259"/>
    </location>
</feature>
<dbReference type="KEGG" id="marq:MARGE09_P2192"/>
<dbReference type="InterPro" id="IPR004338">
    <property type="entry name" value="NqrB/RnfD"/>
</dbReference>
<feature type="transmembrane region" description="Helical" evidence="10">
    <location>
        <begin position="105"/>
        <end position="124"/>
    </location>
</feature>
<feature type="transmembrane region" description="Helical" evidence="10">
    <location>
        <begin position="12"/>
        <end position="37"/>
    </location>
</feature>
<evidence type="ECO:0000256" key="3">
    <source>
        <dbReference type="ARBA" id="ARBA00022630"/>
    </source>
</evidence>
<dbReference type="AlphaFoldDB" id="A0AAN1WI34"/>
<evidence type="ECO:0000256" key="4">
    <source>
        <dbReference type="ARBA" id="ARBA00022643"/>
    </source>
</evidence>
<evidence type="ECO:0000256" key="5">
    <source>
        <dbReference type="ARBA" id="ARBA00022692"/>
    </source>
</evidence>
<evidence type="ECO:0000256" key="8">
    <source>
        <dbReference type="ARBA" id="ARBA00022989"/>
    </source>
</evidence>
<keyword evidence="10" id="KW-1003">Cell membrane</keyword>
<feature type="transmembrane region" description="Helical" evidence="10">
    <location>
        <begin position="184"/>
        <end position="205"/>
    </location>
</feature>
<feature type="transmembrane region" description="Helical" evidence="10">
    <location>
        <begin position="49"/>
        <end position="69"/>
    </location>
</feature>
<dbReference type="InterPro" id="IPR011303">
    <property type="entry name" value="RnfD_bac"/>
</dbReference>
<organism evidence="11 12">
    <name type="scientific">Marinagarivorans cellulosilyticus</name>
    <dbReference type="NCBI Taxonomy" id="2721545"/>
    <lineage>
        <taxon>Bacteria</taxon>
        <taxon>Pseudomonadati</taxon>
        <taxon>Pseudomonadota</taxon>
        <taxon>Gammaproteobacteria</taxon>
        <taxon>Cellvibrionales</taxon>
        <taxon>Cellvibrionaceae</taxon>
        <taxon>Marinagarivorans</taxon>
    </lineage>
</organism>
<keyword evidence="7 10" id="KW-0249">Electron transport</keyword>
<dbReference type="Proteomes" id="UP001320119">
    <property type="component" value="Chromosome"/>
</dbReference>
<evidence type="ECO:0000256" key="6">
    <source>
        <dbReference type="ARBA" id="ARBA00022967"/>
    </source>
</evidence>
<dbReference type="EMBL" id="AP023086">
    <property type="protein sequence ID" value="BCD97991.1"/>
    <property type="molecule type" value="Genomic_DNA"/>
</dbReference>
<keyword evidence="12" id="KW-1185">Reference proteome</keyword>
<evidence type="ECO:0000256" key="9">
    <source>
        <dbReference type="ARBA" id="ARBA00023136"/>
    </source>
</evidence>
<proteinExistence type="inferred from homology"/>
<dbReference type="PANTHER" id="PTHR30578">
    <property type="entry name" value="ELECTRON TRANSPORT COMPLEX PROTEIN RNFD"/>
    <property type="match status" value="1"/>
</dbReference>
<dbReference type="GO" id="GO:0022900">
    <property type="term" value="P:electron transport chain"/>
    <property type="evidence" value="ECO:0007669"/>
    <property type="project" value="UniProtKB-UniRule"/>
</dbReference>
<keyword evidence="4 10" id="KW-0288">FMN</keyword>
<evidence type="ECO:0000256" key="1">
    <source>
        <dbReference type="ARBA" id="ARBA00022448"/>
    </source>
</evidence>
<evidence type="ECO:0000256" key="2">
    <source>
        <dbReference type="ARBA" id="ARBA00022553"/>
    </source>
</evidence>
<feature type="transmembrane region" description="Helical" evidence="10">
    <location>
        <begin position="294"/>
        <end position="314"/>
    </location>
</feature>
<protein>
    <recommendedName>
        <fullName evidence="10">Ion-translocating oxidoreductase complex subunit D</fullName>
        <ecNumber evidence="10">7.-.-.-</ecNumber>
    </recommendedName>
    <alternativeName>
        <fullName evidence="10">Rnf electron transport complex subunit D</fullName>
    </alternativeName>
</protein>
<dbReference type="GO" id="GO:0055085">
    <property type="term" value="P:transmembrane transport"/>
    <property type="evidence" value="ECO:0007669"/>
    <property type="project" value="InterPro"/>
</dbReference>
<evidence type="ECO:0000313" key="12">
    <source>
        <dbReference type="Proteomes" id="UP001320119"/>
    </source>
</evidence>
<comment type="cofactor">
    <cofactor evidence="10">
        <name>FMN</name>
        <dbReference type="ChEBI" id="CHEBI:58210"/>
    </cofactor>
</comment>
<keyword evidence="3 10" id="KW-0285">Flavoprotein</keyword>
<feature type="transmembrane region" description="Helical" evidence="10">
    <location>
        <begin position="75"/>
        <end position="93"/>
    </location>
</feature>
<keyword evidence="10" id="KW-0997">Cell inner membrane</keyword>
<keyword evidence="9 10" id="KW-0472">Membrane</keyword>
<keyword evidence="2 10" id="KW-0597">Phosphoprotein</keyword>
<sequence>MRDVLLATLPGVAVLTWLFGLGTLSNIIIASAFALGFEAIILKLRRRPIAFYLKDLSALVTAILLAVAMPPGSSWWLIAVGMVASIIIAKHLYGGLGYNPFNPAMVGYVVLLVSFPQYMTLWLAPEALASQGALFDLHTLGQMIIGAAPLDALTAATPLDVFKQSNGMTAEDIYQNEAVFSHGFIAGAGYEWVNLAFLLGGIFLLFRKVFTWHAPIAMLVTLGLFAAIFYDGGSSSSGGSPLLHLFSGATMLGAFFIVTDPVSSATSNKGRLIYGASIGALVYIIRAWGNYPDAVAFAVLLMNFAAPFIDYYTLPRTYGHTKAKRATRTENS</sequence>
<keyword evidence="5 10" id="KW-0812">Transmembrane</keyword>
<name>A0AAN1WI34_9GAMM</name>
<evidence type="ECO:0000313" key="11">
    <source>
        <dbReference type="EMBL" id="BCD97991.1"/>
    </source>
</evidence>